<gene>
    <name evidence="1" type="ORF">BIT28_06555</name>
</gene>
<dbReference type="AlphaFoldDB" id="A0A1Q9GEM3"/>
<evidence type="ECO:0000313" key="1">
    <source>
        <dbReference type="EMBL" id="OLQ72843.1"/>
    </source>
</evidence>
<reference evidence="1 2" key="1">
    <citation type="submission" date="2016-09" db="EMBL/GenBank/DDBJ databases">
        <title>Photobacterium proteolyticum sp. nov. a protease producing bacterium isolated from ocean sediments of Laizhou Bay.</title>
        <authorList>
            <person name="Li Y."/>
        </authorList>
    </citation>
    <scope>NUCLEOTIDE SEQUENCE [LARGE SCALE GENOMIC DNA]</scope>
    <source>
        <strain evidence="1 2">13-12</strain>
    </source>
</reference>
<organism evidence="1 2">
    <name type="scientific">Photobacterium proteolyticum</name>
    <dbReference type="NCBI Taxonomy" id="1903952"/>
    <lineage>
        <taxon>Bacteria</taxon>
        <taxon>Pseudomonadati</taxon>
        <taxon>Pseudomonadota</taxon>
        <taxon>Gammaproteobacteria</taxon>
        <taxon>Vibrionales</taxon>
        <taxon>Vibrionaceae</taxon>
        <taxon>Photobacterium</taxon>
    </lineage>
</organism>
<accession>A0A1Q9GEM3</accession>
<dbReference type="Proteomes" id="UP000186905">
    <property type="component" value="Unassembled WGS sequence"/>
</dbReference>
<proteinExistence type="predicted"/>
<comment type="caution">
    <text evidence="1">The sequence shown here is derived from an EMBL/GenBank/DDBJ whole genome shotgun (WGS) entry which is preliminary data.</text>
</comment>
<keyword evidence="2" id="KW-1185">Reference proteome</keyword>
<name>A0A1Q9GEM3_9GAMM</name>
<protein>
    <submittedName>
        <fullName evidence="1">Uncharacterized protein</fullName>
    </submittedName>
</protein>
<dbReference type="RefSeq" id="WP_075766860.1">
    <property type="nucleotide sequence ID" value="NZ_MJIL01000090.1"/>
</dbReference>
<dbReference type="STRING" id="1903952.BIT28_06555"/>
<evidence type="ECO:0000313" key="2">
    <source>
        <dbReference type="Proteomes" id="UP000186905"/>
    </source>
</evidence>
<dbReference type="OrthoDB" id="6395814at2"/>
<sequence length="386" mass="41704">MFGRKKSYDLEKARDRDSILANAGIAGVGTQGIYTPKGSASGAKLKPRQKKLPKQVGYTKQQALDDAKLLGQVTMDMRSDIAGYVGDVVDATKDLSSLASGSGGIYTAGGGLEFTNGNIIGAVKLGHDVICNIVEWAGKRKPKELPANPLLTPIDAALYENTKTAAYFKKRMVKKIAGDAVSFTGGVLSSATHVNTLGAARHARSDAKTIAHLVRLKEQLKQYKSKGLAMEYKLCKLIIDCKKLKIESQSAALAADCIPGNVITSSATAAAGFIHGQTLAYRLSNMEADIEKAAKILHYRAFYEMDDDYGIAGLFGEQATNEYATETPALDMVRELFAQIAKIEKERVLVNVQGHKLKVGGEHFRADKLMREPAGWLVIVDKLNLI</sequence>
<dbReference type="EMBL" id="MJIL01000090">
    <property type="protein sequence ID" value="OLQ72843.1"/>
    <property type="molecule type" value="Genomic_DNA"/>
</dbReference>